<evidence type="ECO:0000313" key="2">
    <source>
        <dbReference type="Proteomes" id="UP001240236"/>
    </source>
</evidence>
<gene>
    <name evidence="1" type="ORF">J2S42_006757</name>
</gene>
<dbReference type="Gene3D" id="3.40.190.10">
    <property type="entry name" value="Periplasmic binding protein-like II"/>
    <property type="match status" value="2"/>
</dbReference>
<dbReference type="Proteomes" id="UP001240236">
    <property type="component" value="Unassembled WGS sequence"/>
</dbReference>
<organism evidence="1 2">
    <name type="scientific">Catenuloplanes indicus</name>
    <dbReference type="NCBI Taxonomy" id="137267"/>
    <lineage>
        <taxon>Bacteria</taxon>
        <taxon>Bacillati</taxon>
        <taxon>Actinomycetota</taxon>
        <taxon>Actinomycetes</taxon>
        <taxon>Micromonosporales</taxon>
        <taxon>Micromonosporaceae</taxon>
        <taxon>Catenuloplanes</taxon>
    </lineage>
</organism>
<reference evidence="1 2" key="1">
    <citation type="submission" date="2023-07" db="EMBL/GenBank/DDBJ databases">
        <title>Sequencing the genomes of 1000 actinobacteria strains.</title>
        <authorList>
            <person name="Klenk H.-P."/>
        </authorList>
    </citation>
    <scope>NUCLEOTIDE SEQUENCE [LARGE SCALE GENOMIC DNA]</scope>
    <source>
        <strain evidence="1 2">DSM 44709</strain>
    </source>
</reference>
<dbReference type="PROSITE" id="PS51318">
    <property type="entry name" value="TAT"/>
    <property type="match status" value="1"/>
</dbReference>
<dbReference type="Pfam" id="PF16868">
    <property type="entry name" value="NMT1_3"/>
    <property type="match status" value="1"/>
</dbReference>
<dbReference type="InterPro" id="IPR006311">
    <property type="entry name" value="TAT_signal"/>
</dbReference>
<dbReference type="PANTHER" id="PTHR42941">
    <property type="entry name" value="SLL1037 PROTEIN"/>
    <property type="match status" value="1"/>
</dbReference>
<accession>A0AAE3W580</accession>
<name>A0AAE3W580_9ACTN</name>
<dbReference type="EMBL" id="JAUSUZ010000001">
    <property type="protein sequence ID" value="MDQ0370088.1"/>
    <property type="molecule type" value="Genomic_DNA"/>
</dbReference>
<dbReference type="NCBIfam" id="TIGR02122">
    <property type="entry name" value="TRAP_TAXI"/>
    <property type="match status" value="1"/>
</dbReference>
<comment type="caution">
    <text evidence="1">The sequence shown here is derived from an EMBL/GenBank/DDBJ whole genome shotgun (WGS) entry which is preliminary data.</text>
</comment>
<keyword evidence="2" id="KW-1185">Reference proteome</keyword>
<sequence length="297" mass="30848">MNALPRRALLAGLGGLALLRGTAACSSRAPEAHRIRVATGADDIGRELASLIDRQLPGVQVSVVTTTASAAAVALVERGETEIGFAQTGVLSPESSVTALARVYEDLLHLVVHADSPITTVADLRGRRVSVGAPGSGTAVAAGRLLTAARLPADAFVRRELGLDDAAGALSRGELDAFFFAGGLPVAGLRRLSDTLRIRLLDLSGWAGTLGSTVWNVPGSAYRTPPAATIADPTLLVASAAMPDDLAYEVTRLLLAHRDELAATYPAIEALDLRSAIATMPLPLHPGAARYYRSVKP</sequence>
<dbReference type="InterPro" id="IPR011852">
    <property type="entry name" value="TRAP_TAXI"/>
</dbReference>
<evidence type="ECO:0000313" key="1">
    <source>
        <dbReference type="EMBL" id="MDQ0370088.1"/>
    </source>
</evidence>
<protein>
    <submittedName>
        <fullName evidence="1">TRAP transporter TAXI family solute receptor</fullName>
    </submittedName>
</protein>
<dbReference type="SUPFAM" id="SSF53850">
    <property type="entry name" value="Periplasmic binding protein-like II"/>
    <property type="match status" value="1"/>
</dbReference>
<dbReference type="RefSeq" id="WP_307245799.1">
    <property type="nucleotide sequence ID" value="NZ_JAUSUZ010000001.1"/>
</dbReference>
<keyword evidence="1" id="KW-0675">Receptor</keyword>
<proteinExistence type="predicted"/>
<dbReference type="PANTHER" id="PTHR42941:SF1">
    <property type="entry name" value="SLL1037 PROTEIN"/>
    <property type="match status" value="1"/>
</dbReference>
<dbReference type="AlphaFoldDB" id="A0AAE3W580"/>